<reference evidence="3 4" key="1">
    <citation type="submission" date="2014-05" db="EMBL/GenBank/DDBJ databases">
        <title>Complete genome sequence of Corynebacterium marinum DSM 44953.</title>
        <authorList>
            <person name="Schaffert L."/>
            <person name="Albersmeier A."/>
            <person name="Kalinowski J."/>
            <person name="Ruckert C."/>
        </authorList>
    </citation>
    <scope>NUCLEOTIDE SEQUENCE [LARGE SCALE GENOMIC DNA]</scope>
    <source>
        <strain evidence="3 4">DSM 44953</strain>
    </source>
</reference>
<accession>A0A0B6TTK7</accession>
<evidence type="ECO:0000256" key="2">
    <source>
        <dbReference type="SAM" id="Phobius"/>
    </source>
</evidence>
<dbReference type="AlphaFoldDB" id="A0A0B6TTK7"/>
<evidence type="ECO:0000256" key="1">
    <source>
        <dbReference type="SAM" id="MobiDB-lite"/>
    </source>
</evidence>
<dbReference type="Proteomes" id="UP000031928">
    <property type="component" value="Chromosome"/>
</dbReference>
<protein>
    <submittedName>
        <fullName evidence="3">Uncharacterized protein</fullName>
    </submittedName>
</protein>
<dbReference type="InterPro" id="IPR021683">
    <property type="entry name" value="DUF3267"/>
</dbReference>
<proteinExistence type="predicted"/>
<feature type="region of interest" description="Disordered" evidence="1">
    <location>
        <begin position="189"/>
        <end position="208"/>
    </location>
</feature>
<keyword evidence="2" id="KW-0472">Membrane</keyword>
<name>A0A0B6TTK7_9CORY</name>
<keyword evidence="4" id="KW-1185">Reference proteome</keyword>
<feature type="transmembrane region" description="Helical" evidence="2">
    <location>
        <begin position="59"/>
        <end position="76"/>
    </location>
</feature>
<keyword evidence="2" id="KW-1133">Transmembrane helix</keyword>
<sequence length="208" mass="22312">MSRPPENSLRLPTGYEDHLSIDLEEDRVFNRWVRAVFLGVAVAAVAAALGLYLPLETAWPPWVSVPVTVLAVVFYFSAHEATHGLALRWRTGIRPSYAFAFPFLTTGSPAYLNRGSTAFVALAPSLAWGMLLLAAFLLAPADARLTLYVLLALNFAGSGGDYAEAALALRQPPEALIRDDGAEIGVFLPAGGHGPTEPQAADADRRPQ</sequence>
<gene>
    <name evidence="3" type="ORF">B840_06450</name>
</gene>
<evidence type="ECO:0000313" key="3">
    <source>
        <dbReference type="EMBL" id="AJK68895.1"/>
    </source>
</evidence>
<dbReference type="KEGG" id="cmq:B840_06450"/>
<keyword evidence="2" id="KW-0812">Transmembrane</keyword>
<organism evidence="3 4">
    <name type="scientific">Corynebacterium marinum DSM 44953</name>
    <dbReference type="NCBI Taxonomy" id="1224162"/>
    <lineage>
        <taxon>Bacteria</taxon>
        <taxon>Bacillati</taxon>
        <taxon>Actinomycetota</taxon>
        <taxon>Actinomycetes</taxon>
        <taxon>Mycobacteriales</taxon>
        <taxon>Corynebacteriaceae</taxon>
        <taxon>Corynebacterium</taxon>
    </lineage>
</organism>
<dbReference type="EMBL" id="CP007790">
    <property type="protein sequence ID" value="AJK68895.1"/>
    <property type="molecule type" value="Genomic_DNA"/>
</dbReference>
<dbReference type="Pfam" id="PF11667">
    <property type="entry name" value="DUF3267"/>
    <property type="match status" value="1"/>
</dbReference>
<dbReference type="RefSeq" id="WP_042621456.1">
    <property type="nucleotide sequence ID" value="NZ_CP007790.1"/>
</dbReference>
<feature type="transmembrane region" description="Helical" evidence="2">
    <location>
        <begin position="118"/>
        <end position="139"/>
    </location>
</feature>
<feature type="transmembrane region" description="Helical" evidence="2">
    <location>
        <begin position="32"/>
        <end position="53"/>
    </location>
</feature>
<evidence type="ECO:0000313" key="4">
    <source>
        <dbReference type="Proteomes" id="UP000031928"/>
    </source>
</evidence>
<dbReference type="HOGENOM" id="CLU_1388222_0_0_11"/>
<dbReference type="OrthoDB" id="4410865at2"/>
<dbReference type="STRING" id="1224162.B840_06450"/>